<dbReference type="InterPro" id="IPR005162">
    <property type="entry name" value="Retrotrans_gag_dom"/>
</dbReference>
<evidence type="ECO:0000259" key="4">
    <source>
        <dbReference type="Pfam" id="PF03732"/>
    </source>
</evidence>
<gene>
    <name evidence="7" type="ordered locus">At2g14400</name>
</gene>
<keyword evidence="1" id="KW-0511">Multifunctional enzyme</keyword>
<evidence type="ECO:0000259" key="5">
    <source>
        <dbReference type="Pfam" id="PF17919"/>
    </source>
</evidence>
<dbReference type="Gene3D" id="3.10.10.10">
    <property type="entry name" value="HIV Type 1 Reverse Transcriptase, subunit A, domain 1"/>
    <property type="match status" value="1"/>
</dbReference>
<feature type="domain" description="Reverse transcriptase/retrotransposon-derived protein RNase H-like" evidence="5">
    <location>
        <begin position="731"/>
        <end position="790"/>
    </location>
</feature>
<evidence type="ECO:0000256" key="1">
    <source>
        <dbReference type="ARBA" id="ARBA00023268"/>
    </source>
</evidence>
<sequence>MQQAMTDMTQKFASVEKTVETLQTNQVSLSQNVSTIQSRVRSLNVGNSRVWRTIFGSPNSLPRNATRDQTTPDGTNAENQPEDGETHPEDDNQFGDQHEQENFDQLETMKEVSRELKEMRSKFLQATSSEPDINRVIEKARQTPFTPQITSLRIRDSRKLNLESYNGLEDPKGYLAAFLIAAGRVDLNEADEDVRYCKLFSENLCGQALMWFTQLEPGSISNFNELSVVFLKQYSILMDKSISDTDLWNLSQGPNETLRAFITKFKYVLSKLSRISQQSALSALRKGLWYDSRFKEDLILHKLDTIQDALFRANNWMEVEDEKESFAKRDKQAKPAVTFPPKKFEPRENQGPRKFGLLPFNNNVGKQFQGKGRSNTWIRDESSVIKKHSRNVHLKLSLSEEVDFQSTSILFDEKETQHLERSHDDALVVTLDVANFEVSRILIDTGSSVDLIFLSTLERMGISRADVNRRKLGVERAKAVNDEVDKLLKIGSIREVQYPDWLANTVVVKKKNGKDRVCIDFTDLNKACPKDSFPLPHIDRLVESTAGNELLSFMDAFSGYNQIMMNPEDQEKTLFITDRGIYCYKVMPFGLRNAGATYPRLVNKMFSEHVGKTMEVYIDDMLIKSLKKEDHVKHLEECFAILNQYQMKLNPAKCTFGVPSGEFLGYIVTKRGIEANPNQINAFLNMPSPKNFKEVQRLTGRIAALNRFISRSTDKSLPFYQILKGNKEFLWDEKCEEAFGQLKAYLTSPPVLFKPELDEKLYLYVSVSNHAVSGVLIREDRGEQKPIYYIIVNQFNGDYEAKDSRMEAYLHVVKDLAKNFRKFELIRIPRGQNTTADALAALASTSDPEVNSIIPVECISERSIKEEKEAFVVTRSRAAARDRGDTAVELPPVKRRKSKEATVPKPAVQENIGIELIEEVISDAKIEAETEPWVDEDILAPNEHPEPEALNSLYRRGVSDPYLLSIFGPVVEIVMSEVHEGLCGSHSSGRAMAFKIKKMCYYWPTMITDCVKYAQRCKRCQLHAPLIHQPSELFSSISAPYPFMRWSMDIIGPLHRSTRGVQYLLVLTDYFSKWIEAEAILLNWGIKVSYSTLRYPQGNGQAEAANKTILSNLKKRLNHLKGGWYDELQPVLWAYRTTPRRSTGETPFSLVYGMKAVVPAELNVPGLRRTEAPLNEKENSAMLDDSLDTINERRDQALIQIQNYQHAAARYYNSKVKSRPFFVGDYVLKRVFDNKKEEGAGKLGINWEGPYIVTEVVRNGVYRLKDLEDRPVQRPWNVNGHHTIRDASKLCDSEFDPISGVRVEAFFVLSRESLDEGHRDVLVSARKVPDKCTRSSDLGSKVTKWGASSVWYVRNVLINHPDPRKVWHGFRASEVEGHNYERKERYWVTVLLLVVTVFTVRRDHLNRSIYGTENLASSTEVHPEHVRDLRHAVEVPPLSLKRVALHGTYFTLDASNSGLERLPLKA</sequence>
<dbReference type="GO" id="GO:0003824">
    <property type="term" value="F:catalytic activity"/>
    <property type="evidence" value="ECO:0007669"/>
    <property type="project" value="UniProtKB-KW"/>
</dbReference>
<evidence type="ECO:0000259" key="3">
    <source>
        <dbReference type="Pfam" id="PF00078"/>
    </source>
</evidence>
<dbReference type="Gene3D" id="3.30.70.270">
    <property type="match status" value="2"/>
</dbReference>
<accession>Q9ZQQ3</accession>
<dbReference type="ExpressionAtlas" id="Q9ZQQ3">
    <property type="expression patterns" value="differential"/>
</dbReference>
<name>Q9ZQQ3_ARATH</name>
<feature type="compositionally biased region" description="Basic and acidic residues" evidence="2">
    <location>
        <begin position="84"/>
        <end position="96"/>
    </location>
</feature>
<protein>
    <submittedName>
        <fullName evidence="7">Putative retroelement pol polyprotein</fullName>
    </submittedName>
</protein>
<evidence type="ECO:0000256" key="2">
    <source>
        <dbReference type="SAM" id="MobiDB-lite"/>
    </source>
</evidence>
<feature type="domain" description="Retrotransposon gag" evidence="4">
    <location>
        <begin position="198"/>
        <end position="289"/>
    </location>
</feature>
<dbReference type="CDD" id="cd01647">
    <property type="entry name" value="RT_LTR"/>
    <property type="match status" value="1"/>
</dbReference>
<proteinExistence type="predicted"/>
<dbReference type="GO" id="GO:0003676">
    <property type="term" value="F:nucleic acid binding"/>
    <property type="evidence" value="ECO:0007669"/>
    <property type="project" value="InterPro"/>
</dbReference>
<dbReference type="InterPro" id="IPR000477">
    <property type="entry name" value="RT_dom"/>
</dbReference>
<dbReference type="InterPro" id="IPR041588">
    <property type="entry name" value="Integrase_H2C2"/>
</dbReference>
<dbReference type="Gene3D" id="3.30.420.10">
    <property type="entry name" value="Ribonuclease H-like superfamily/Ribonuclease H"/>
    <property type="match status" value="3"/>
</dbReference>
<feature type="compositionally biased region" description="Polar residues" evidence="2">
    <location>
        <begin position="56"/>
        <end position="79"/>
    </location>
</feature>
<dbReference type="SUPFAM" id="SSF53098">
    <property type="entry name" value="Ribonuclease H-like"/>
    <property type="match status" value="1"/>
</dbReference>
<reference key="1">
    <citation type="journal article" date="1999" name="Nature">
        <title>Sequence and analysis of chromosome 2 of the plant Arabidopsis thaliana.</title>
        <authorList>
            <person name="Lin X."/>
            <person name="Kaul S."/>
            <person name="Rounsley S."/>
            <person name="Shea T.P."/>
            <person name="Benito M.I."/>
            <person name="Town C.D."/>
            <person name="Fujii C.Y."/>
            <person name="Mason T."/>
            <person name="Bowman C.L."/>
            <person name="Barnstead M."/>
            <person name="Feldblyum T.V."/>
            <person name="Buell C.R."/>
            <person name="Ketchum K.A."/>
            <person name="Lee J."/>
            <person name="Ronning C.M."/>
            <person name="Koo H.L."/>
            <person name="Moffat K.S."/>
            <person name="Cronin L.A."/>
            <person name="Shen M."/>
            <person name="Pai G."/>
            <person name="Van Aken S."/>
            <person name="Umayam L."/>
            <person name="Tallon L.J."/>
            <person name="Gill J.E."/>
            <person name="Adams M.D."/>
            <person name="Carrera A.J."/>
            <person name="Creasy T.H."/>
            <person name="Goodman H.M."/>
            <person name="Somerville C.R."/>
            <person name="Copenhaver G.P."/>
            <person name="Preuss D."/>
            <person name="Nierman W.C."/>
            <person name="White O."/>
            <person name="Eisen J.A."/>
            <person name="Salzberg S.L."/>
            <person name="Fraser C.M."/>
            <person name="Venter J.C."/>
        </authorList>
    </citation>
    <scope>NUCLEOTIDE SEQUENCE [LARGE SCALE GENOMIC DNA]</scope>
    <source>
        <strain>cv. Columbia</strain>
    </source>
</reference>
<dbReference type="InterPro" id="IPR043128">
    <property type="entry name" value="Rev_trsase/Diguanyl_cyclase"/>
</dbReference>
<dbReference type="InterPro" id="IPR043502">
    <property type="entry name" value="DNA/RNA_pol_sf"/>
</dbReference>
<dbReference type="Gene3D" id="1.10.340.70">
    <property type="match status" value="1"/>
</dbReference>
<reference evidence="7" key="2">
    <citation type="submission" date="2000-03" db="EMBL/GenBank/DDBJ databases">
        <authorList>
            <person name="Lin X."/>
            <person name="Kaul S."/>
            <person name="Shea T.P."/>
            <person name="Fujii C.Y."/>
            <person name="Shen M."/>
            <person name="VanAken S.E."/>
            <person name="Barnstead M.E."/>
            <person name="Mason T.M."/>
            <person name="Bowman C.L."/>
            <person name="Ronning C.M."/>
            <person name="Benito M.-I."/>
            <person name="Carrera A.J."/>
            <person name="Creasy T.H."/>
            <person name="Buell C.R."/>
            <person name="Town C.D."/>
            <person name="Nierman W.C."/>
            <person name="Fraser C.M."/>
            <person name="Venter J.C."/>
        </authorList>
    </citation>
    <scope>NUCLEOTIDE SEQUENCE</scope>
</reference>
<dbReference type="InterPro" id="IPR041577">
    <property type="entry name" value="RT_RNaseH_2"/>
</dbReference>
<evidence type="ECO:0000313" key="7">
    <source>
        <dbReference type="EMBL" id="AAD15474.1"/>
    </source>
</evidence>
<organism evidence="7">
    <name type="scientific">Arabidopsis thaliana</name>
    <name type="common">Mouse-ear cress</name>
    <dbReference type="NCBI Taxonomy" id="3702"/>
    <lineage>
        <taxon>Eukaryota</taxon>
        <taxon>Viridiplantae</taxon>
        <taxon>Streptophyta</taxon>
        <taxon>Embryophyta</taxon>
        <taxon>Tracheophyta</taxon>
        <taxon>Spermatophyta</taxon>
        <taxon>Magnoliopsida</taxon>
        <taxon>eudicotyledons</taxon>
        <taxon>Gunneridae</taxon>
        <taxon>Pentapetalae</taxon>
        <taxon>rosids</taxon>
        <taxon>malvids</taxon>
        <taxon>Brassicales</taxon>
        <taxon>Brassicaceae</taxon>
        <taxon>Camelineae</taxon>
        <taxon>Arabidopsis</taxon>
    </lineage>
</organism>
<evidence type="ECO:0000259" key="6">
    <source>
        <dbReference type="Pfam" id="PF17921"/>
    </source>
</evidence>
<dbReference type="Pfam" id="PF17919">
    <property type="entry name" value="RT_RNaseH_2"/>
    <property type="match status" value="1"/>
</dbReference>
<dbReference type="Pfam" id="PF03732">
    <property type="entry name" value="Retrotrans_gag"/>
    <property type="match status" value="1"/>
</dbReference>
<dbReference type="PANTHER" id="PTHR37984:SF5">
    <property type="entry name" value="PROTEIN NYNRIN-LIKE"/>
    <property type="match status" value="1"/>
</dbReference>
<dbReference type="PANTHER" id="PTHR37984">
    <property type="entry name" value="PROTEIN CBG26694"/>
    <property type="match status" value="1"/>
</dbReference>
<dbReference type="SUPFAM" id="SSF56672">
    <property type="entry name" value="DNA/RNA polymerases"/>
    <property type="match status" value="1"/>
</dbReference>
<dbReference type="InterPro" id="IPR012337">
    <property type="entry name" value="RNaseH-like_sf"/>
</dbReference>
<reference evidence="7" key="3">
    <citation type="submission" date="2002-02" db="EMBL/GenBank/DDBJ databases">
        <authorList>
            <person name="Town C.D."/>
            <person name="Kaul S."/>
        </authorList>
    </citation>
    <scope>NUCLEOTIDE SEQUENCE</scope>
</reference>
<dbReference type="EMBL" id="AC006067">
    <property type="protein sequence ID" value="AAD15474.1"/>
    <property type="molecule type" value="Genomic_DNA"/>
</dbReference>
<dbReference type="InterPro" id="IPR050951">
    <property type="entry name" value="Retrovirus_Pol_polyprotein"/>
</dbReference>
<dbReference type="Pfam" id="PF17921">
    <property type="entry name" value="Integrase_H2C2"/>
    <property type="match status" value="1"/>
</dbReference>
<dbReference type="PIR" id="G84516">
    <property type="entry name" value="G84516"/>
</dbReference>
<feature type="domain" description="Integrase zinc-binding" evidence="6">
    <location>
        <begin position="973"/>
        <end position="1023"/>
    </location>
</feature>
<dbReference type="InterPro" id="IPR036397">
    <property type="entry name" value="RNaseH_sf"/>
</dbReference>
<feature type="region of interest" description="Disordered" evidence="2">
    <location>
        <begin position="53"/>
        <end position="96"/>
    </location>
</feature>
<dbReference type="Pfam" id="PF00078">
    <property type="entry name" value="RVT_1"/>
    <property type="match status" value="1"/>
</dbReference>
<feature type="domain" description="Reverse transcriptase" evidence="3">
    <location>
        <begin position="508"/>
        <end position="668"/>
    </location>
</feature>